<dbReference type="Gene3D" id="1.20.1260.10">
    <property type="match status" value="1"/>
</dbReference>
<accession>A0A9D9N736</accession>
<dbReference type="InterPro" id="IPR048574">
    <property type="entry name" value="RUBY_RBDX"/>
</dbReference>
<comment type="cofactor">
    <cofactor evidence="1">
        <name>Fe(3+)</name>
        <dbReference type="ChEBI" id="CHEBI:29034"/>
    </cofactor>
</comment>
<evidence type="ECO:0000313" key="9">
    <source>
        <dbReference type="Proteomes" id="UP000823618"/>
    </source>
</evidence>
<organism evidence="8 9">
    <name type="scientific">Candidatus Scybalomonas excrementavium</name>
    <dbReference type="NCBI Taxonomy" id="2840943"/>
    <lineage>
        <taxon>Bacteria</taxon>
        <taxon>Bacillati</taxon>
        <taxon>Bacillota</taxon>
        <taxon>Clostridia</taxon>
        <taxon>Lachnospirales</taxon>
        <taxon>Lachnospiraceae</taxon>
        <taxon>Lachnospiraceae incertae sedis</taxon>
        <taxon>Candidatus Scybalomonas</taxon>
    </lineage>
</organism>
<dbReference type="GO" id="GO:0016491">
    <property type="term" value="F:oxidoreductase activity"/>
    <property type="evidence" value="ECO:0007669"/>
    <property type="project" value="InterPro"/>
</dbReference>
<dbReference type="Pfam" id="PF02915">
    <property type="entry name" value="Rubrerythrin"/>
    <property type="match status" value="1"/>
</dbReference>
<dbReference type="SUPFAM" id="SSF47240">
    <property type="entry name" value="Ferritin-like"/>
    <property type="match status" value="1"/>
</dbReference>
<evidence type="ECO:0000256" key="4">
    <source>
        <dbReference type="ARBA" id="ARBA00022982"/>
    </source>
</evidence>
<name>A0A9D9N736_9FIRM</name>
<evidence type="ECO:0000259" key="7">
    <source>
        <dbReference type="PROSITE" id="PS50905"/>
    </source>
</evidence>
<keyword evidence="2" id="KW-0813">Transport</keyword>
<dbReference type="InterPro" id="IPR052364">
    <property type="entry name" value="Rubrerythrin"/>
</dbReference>
<evidence type="ECO:0000256" key="2">
    <source>
        <dbReference type="ARBA" id="ARBA00022448"/>
    </source>
</evidence>
<evidence type="ECO:0000259" key="6">
    <source>
        <dbReference type="PROSITE" id="PS50903"/>
    </source>
</evidence>
<dbReference type="Gene3D" id="2.20.28.10">
    <property type="match status" value="1"/>
</dbReference>
<feature type="domain" description="Rubredoxin-like" evidence="6">
    <location>
        <begin position="157"/>
        <end position="191"/>
    </location>
</feature>
<evidence type="ECO:0000256" key="5">
    <source>
        <dbReference type="ARBA" id="ARBA00023004"/>
    </source>
</evidence>
<dbReference type="PANTHER" id="PTHR43865:SF1">
    <property type="entry name" value="RUBRERYTHRIN-RELATED"/>
    <property type="match status" value="1"/>
</dbReference>
<feature type="domain" description="Ferritin-like diiron" evidence="7">
    <location>
        <begin position="4"/>
        <end position="150"/>
    </location>
</feature>
<dbReference type="Pfam" id="PF21349">
    <property type="entry name" value="RUBY_RBDX"/>
    <property type="match status" value="1"/>
</dbReference>
<protein>
    <submittedName>
        <fullName evidence="8">Rubrerythrin family protein</fullName>
    </submittedName>
</protein>
<dbReference type="EMBL" id="JADIML010000047">
    <property type="protein sequence ID" value="MBO8462603.1"/>
    <property type="molecule type" value="Genomic_DNA"/>
</dbReference>
<dbReference type="PROSITE" id="PS50903">
    <property type="entry name" value="RUBREDOXIN_LIKE"/>
    <property type="match status" value="1"/>
</dbReference>
<comment type="caution">
    <text evidence="8">The sequence shown here is derived from an EMBL/GenBank/DDBJ whole genome shotgun (WGS) entry which is preliminary data.</text>
</comment>
<dbReference type="InterPro" id="IPR003251">
    <property type="entry name" value="Rr_diiron-bd_dom"/>
</dbReference>
<dbReference type="SUPFAM" id="SSF57802">
    <property type="entry name" value="Rubredoxin-like"/>
    <property type="match status" value="1"/>
</dbReference>
<dbReference type="CDD" id="cd01041">
    <property type="entry name" value="Rubrerythrin"/>
    <property type="match status" value="1"/>
</dbReference>
<dbReference type="NCBIfam" id="NF045767">
    <property type="entry name" value="RuberyRbr"/>
    <property type="match status" value="1"/>
</dbReference>
<dbReference type="InterPro" id="IPR009040">
    <property type="entry name" value="Ferritin-like_diiron"/>
</dbReference>
<dbReference type="Proteomes" id="UP000823618">
    <property type="component" value="Unassembled WGS sequence"/>
</dbReference>
<dbReference type="InterPro" id="IPR012347">
    <property type="entry name" value="Ferritin-like"/>
</dbReference>
<sequence length="197" mass="22675">MSISLNNSETKQNLMRAFAGESQARNRYTFAAKAAGEQKLYGLERLFLFTAEQERAHAKVFFDFLEECNDQNILIDAKYPVNVGNSMAYQLSVAHRNEYEEYEQIYPLFAQIAKEEGFPLIAHAFEKIAKIEKVHGDTFQKYAHLLEKGLLFHEPTNSSFICLNCGYIFEGTDVPERCPVCQHEQGYFVRVQDAPFH</sequence>
<keyword evidence="4" id="KW-0249">Electron transport</keyword>
<reference evidence="8" key="1">
    <citation type="submission" date="2020-10" db="EMBL/GenBank/DDBJ databases">
        <authorList>
            <person name="Gilroy R."/>
        </authorList>
    </citation>
    <scope>NUCLEOTIDE SEQUENCE</scope>
    <source>
        <strain evidence="8">E3-2379</strain>
    </source>
</reference>
<dbReference type="PROSITE" id="PS50905">
    <property type="entry name" value="FERRITIN_LIKE"/>
    <property type="match status" value="1"/>
</dbReference>
<dbReference type="InterPro" id="IPR024934">
    <property type="entry name" value="Rubredoxin-like_dom"/>
</dbReference>
<dbReference type="GO" id="GO:0005506">
    <property type="term" value="F:iron ion binding"/>
    <property type="evidence" value="ECO:0007669"/>
    <property type="project" value="InterPro"/>
</dbReference>
<evidence type="ECO:0000256" key="1">
    <source>
        <dbReference type="ARBA" id="ARBA00001965"/>
    </source>
</evidence>
<gene>
    <name evidence="8" type="ORF">IAC13_01580</name>
</gene>
<evidence type="ECO:0000313" key="8">
    <source>
        <dbReference type="EMBL" id="MBO8462603.1"/>
    </source>
</evidence>
<keyword evidence="3" id="KW-0479">Metal-binding</keyword>
<reference evidence="8" key="2">
    <citation type="journal article" date="2021" name="PeerJ">
        <title>Extensive microbial diversity within the chicken gut microbiome revealed by metagenomics and culture.</title>
        <authorList>
            <person name="Gilroy R."/>
            <person name="Ravi A."/>
            <person name="Getino M."/>
            <person name="Pursley I."/>
            <person name="Horton D.L."/>
            <person name="Alikhan N.F."/>
            <person name="Baker D."/>
            <person name="Gharbi K."/>
            <person name="Hall N."/>
            <person name="Watson M."/>
            <person name="Adriaenssens E.M."/>
            <person name="Foster-Nyarko E."/>
            <person name="Jarju S."/>
            <person name="Secka A."/>
            <person name="Antonio M."/>
            <person name="Oren A."/>
            <person name="Chaudhuri R.R."/>
            <person name="La Ragione R."/>
            <person name="Hildebrand F."/>
            <person name="Pallen M.J."/>
        </authorList>
    </citation>
    <scope>NUCLEOTIDE SEQUENCE</scope>
    <source>
        <strain evidence="8">E3-2379</strain>
    </source>
</reference>
<dbReference type="PANTHER" id="PTHR43865">
    <property type="entry name" value="RUBRERYTHRIN-RELATED"/>
    <property type="match status" value="1"/>
</dbReference>
<dbReference type="InterPro" id="IPR009078">
    <property type="entry name" value="Ferritin-like_SF"/>
</dbReference>
<proteinExistence type="predicted"/>
<evidence type="ECO:0000256" key="3">
    <source>
        <dbReference type="ARBA" id="ARBA00022723"/>
    </source>
</evidence>
<dbReference type="AlphaFoldDB" id="A0A9D9N736"/>
<keyword evidence="5" id="KW-0408">Iron</keyword>
<dbReference type="CDD" id="cd00729">
    <property type="entry name" value="rubredoxin_SM"/>
    <property type="match status" value="1"/>
</dbReference>